<evidence type="ECO:0000256" key="4">
    <source>
        <dbReference type="ARBA" id="ARBA00022838"/>
    </source>
</evidence>
<name>A0A2I0AM76_9ASPA</name>
<feature type="domain" description="BUB1 N-terminal" evidence="9">
    <location>
        <begin position="74"/>
        <end position="228"/>
    </location>
</feature>
<dbReference type="Pfam" id="PF08311">
    <property type="entry name" value="Mad3_BUB1_I"/>
    <property type="match status" value="1"/>
</dbReference>
<evidence type="ECO:0000313" key="11">
    <source>
        <dbReference type="Proteomes" id="UP000236161"/>
    </source>
</evidence>
<dbReference type="Proteomes" id="UP000236161">
    <property type="component" value="Unassembled WGS sequence"/>
</dbReference>
<evidence type="ECO:0000256" key="5">
    <source>
        <dbReference type="ARBA" id="ARBA00023242"/>
    </source>
</evidence>
<dbReference type="EMBL" id="KZ451971">
    <property type="protein sequence ID" value="PKA56566.1"/>
    <property type="molecule type" value="Genomic_DNA"/>
</dbReference>
<protein>
    <submittedName>
        <fullName evidence="10">Checkpoint serine/threonine-protein kinase</fullName>
        <ecNumber evidence="10">2.7.11.1</ecNumber>
    </submittedName>
</protein>
<evidence type="ECO:0000256" key="1">
    <source>
        <dbReference type="ARBA" id="ARBA00004123"/>
    </source>
</evidence>
<evidence type="ECO:0000256" key="6">
    <source>
        <dbReference type="ARBA" id="ARBA00023306"/>
    </source>
</evidence>
<evidence type="ECO:0000259" key="9">
    <source>
        <dbReference type="PROSITE" id="PS51489"/>
    </source>
</evidence>
<dbReference type="GO" id="GO:0051754">
    <property type="term" value="P:meiotic sister chromatid cohesion, centromeric"/>
    <property type="evidence" value="ECO:0007669"/>
    <property type="project" value="TreeGrafter"/>
</dbReference>
<dbReference type="PANTHER" id="PTHR14030:SF19">
    <property type="entry name" value="MITOTIC SPINDLE CHECKPOINT PROTEIN BUBR1"/>
    <property type="match status" value="1"/>
</dbReference>
<proteinExistence type="predicted"/>
<feature type="compositionally biased region" description="Basic and acidic residues" evidence="8">
    <location>
        <begin position="238"/>
        <end position="259"/>
    </location>
</feature>
<feature type="region of interest" description="Disordered" evidence="8">
    <location>
        <begin position="238"/>
        <end position="279"/>
    </location>
</feature>
<dbReference type="SMART" id="SM00777">
    <property type="entry name" value="Mad3_BUB1_I"/>
    <property type="match status" value="1"/>
</dbReference>
<dbReference type="GO" id="GO:0000776">
    <property type="term" value="C:kinetochore"/>
    <property type="evidence" value="ECO:0007669"/>
    <property type="project" value="UniProtKB-KW"/>
</dbReference>
<dbReference type="GO" id="GO:0005634">
    <property type="term" value="C:nucleus"/>
    <property type="evidence" value="ECO:0007669"/>
    <property type="project" value="UniProtKB-SubCell"/>
</dbReference>
<dbReference type="GO" id="GO:0004674">
    <property type="term" value="F:protein serine/threonine kinase activity"/>
    <property type="evidence" value="ECO:0007669"/>
    <property type="project" value="UniProtKB-EC"/>
</dbReference>
<dbReference type="PANTHER" id="PTHR14030">
    <property type="entry name" value="MITOTIC CHECKPOINT SERINE/THREONINE-PROTEIN KINASE BUB1"/>
    <property type="match status" value="1"/>
</dbReference>
<evidence type="ECO:0000256" key="2">
    <source>
        <dbReference type="ARBA" id="ARBA00004629"/>
    </source>
</evidence>
<keyword evidence="5" id="KW-0539">Nucleus</keyword>
<feature type="compositionally biased region" description="Polar residues" evidence="8">
    <location>
        <begin position="260"/>
        <end position="270"/>
    </location>
</feature>
<dbReference type="STRING" id="1088818.A0A2I0AM76"/>
<keyword evidence="10" id="KW-0418">Kinase</keyword>
<dbReference type="PROSITE" id="PS51489">
    <property type="entry name" value="BUB1_N"/>
    <property type="match status" value="1"/>
</dbReference>
<keyword evidence="6" id="KW-0131">Cell cycle</keyword>
<dbReference type="OrthoDB" id="248495at2759"/>
<keyword evidence="7" id="KW-0137">Centromere</keyword>
<evidence type="ECO:0000313" key="10">
    <source>
        <dbReference type="EMBL" id="PKA56566.1"/>
    </source>
</evidence>
<gene>
    <name evidence="10" type="ORF">AXF42_Ash015339</name>
</gene>
<dbReference type="InterPro" id="IPR015661">
    <property type="entry name" value="Bub1/Mad3"/>
</dbReference>
<accession>A0A2I0AM76</accession>
<keyword evidence="11" id="KW-1185">Reference proteome</keyword>
<keyword evidence="10" id="KW-0808">Transferase</keyword>
<dbReference type="FunFam" id="1.25.40.430:FF:000004">
    <property type="entry name" value="Mitotic spindle checkpoint protein BUBR1"/>
    <property type="match status" value="1"/>
</dbReference>
<evidence type="ECO:0000256" key="8">
    <source>
        <dbReference type="SAM" id="MobiDB-lite"/>
    </source>
</evidence>
<keyword evidence="4" id="KW-0995">Kinetochore</keyword>
<dbReference type="EC" id="2.7.11.1" evidence="10"/>
<dbReference type="Gene3D" id="1.25.40.430">
    <property type="match status" value="1"/>
</dbReference>
<evidence type="ECO:0000256" key="7">
    <source>
        <dbReference type="ARBA" id="ARBA00023328"/>
    </source>
</evidence>
<organism evidence="10 11">
    <name type="scientific">Apostasia shenzhenica</name>
    <dbReference type="NCBI Taxonomy" id="1088818"/>
    <lineage>
        <taxon>Eukaryota</taxon>
        <taxon>Viridiplantae</taxon>
        <taxon>Streptophyta</taxon>
        <taxon>Embryophyta</taxon>
        <taxon>Tracheophyta</taxon>
        <taxon>Spermatophyta</taxon>
        <taxon>Magnoliopsida</taxon>
        <taxon>Liliopsida</taxon>
        <taxon>Asparagales</taxon>
        <taxon>Orchidaceae</taxon>
        <taxon>Apostasioideae</taxon>
        <taxon>Apostasia</taxon>
    </lineage>
</organism>
<dbReference type="InterPro" id="IPR013212">
    <property type="entry name" value="Mad3/Bub1_I"/>
</dbReference>
<dbReference type="AlphaFoldDB" id="A0A2I0AM76"/>
<sequence>MEETEASSVTAALEMDPETEFMLSGQGTGNEWELFKENVRPLKRGRNVKLLNHALRSHNSIAARKSLLETRRRMIEAIDEYRGEDPLQPWLECIKWVQESFPTGGDLSGLVVIYEQCVRTFWHNERYKDDQRYLKAEICKDAEVIYKFLQANQIGQNHSAYYIAYSRHLESMNKLRTADEIFNLGIARKAKTLEKLEAAYRKFLARSMTRTKIVDVDAKADDLPARSFGIILDDRGGNRQTSEHFDANKRRKPLERLDKNSNSLSIYNTEENSDVSHGSKYLSMNDTSWHSLGGQSSRNKENISAPTKWSTYKVPQKMSTRTEPTTASTRIEVFVDEECAEKSEYVSVPQPLIIPMIDKPEGSYIYLLTRSSNSAEWRQPRLPKAHCLYHCDFNKKTPFFSRSELYMKRSLLSNSSIHFTHLMALFVFEQGSRAVEREPAAQLSFE</sequence>
<keyword evidence="3" id="KW-0158">Chromosome</keyword>
<reference evidence="10 11" key="1">
    <citation type="journal article" date="2017" name="Nature">
        <title>The Apostasia genome and the evolution of orchids.</title>
        <authorList>
            <person name="Zhang G.Q."/>
            <person name="Liu K.W."/>
            <person name="Li Z."/>
            <person name="Lohaus R."/>
            <person name="Hsiao Y.Y."/>
            <person name="Niu S.C."/>
            <person name="Wang J.Y."/>
            <person name="Lin Y.C."/>
            <person name="Xu Q."/>
            <person name="Chen L.J."/>
            <person name="Yoshida K."/>
            <person name="Fujiwara S."/>
            <person name="Wang Z.W."/>
            <person name="Zhang Y.Q."/>
            <person name="Mitsuda N."/>
            <person name="Wang M."/>
            <person name="Liu G.H."/>
            <person name="Pecoraro L."/>
            <person name="Huang H.X."/>
            <person name="Xiao X.J."/>
            <person name="Lin M."/>
            <person name="Wu X.Y."/>
            <person name="Wu W.L."/>
            <person name="Chen Y.Y."/>
            <person name="Chang S.B."/>
            <person name="Sakamoto S."/>
            <person name="Ohme-Takagi M."/>
            <person name="Yagi M."/>
            <person name="Zeng S.J."/>
            <person name="Shen C.Y."/>
            <person name="Yeh C.M."/>
            <person name="Luo Y.B."/>
            <person name="Tsai W.C."/>
            <person name="Van de Peer Y."/>
            <person name="Liu Z.J."/>
        </authorList>
    </citation>
    <scope>NUCLEOTIDE SEQUENCE [LARGE SCALE GENOMIC DNA]</scope>
    <source>
        <strain evidence="11">cv. Shenzhen</strain>
        <tissue evidence="10">Stem</tissue>
    </source>
</reference>
<dbReference type="GO" id="GO:0007094">
    <property type="term" value="P:mitotic spindle assembly checkpoint signaling"/>
    <property type="evidence" value="ECO:0007669"/>
    <property type="project" value="InterPro"/>
</dbReference>
<evidence type="ECO:0000256" key="3">
    <source>
        <dbReference type="ARBA" id="ARBA00022454"/>
    </source>
</evidence>
<comment type="subcellular location">
    <subcellularLocation>
        <location evidence="2">Chromosome</location>
        <location evidence="2">Centromere</location>
        <location evidence="2">Kinetochore</location>
    </subcellularLocation>
    <subcellularLocation>
        <location evidence="1">Nucleus</location>
    </subcellularLocation>
</comment>